<gene>
    <name evidence="8" type="ORF">Fcan01_19890</name>
</gene>
<evidence type="ECO:0000256" key="6">
    <source>
        <dbReference type="SAM" id="Coils"/>
    </source>
</evidence>
<keyword evidence="4 7" id="KW-1133">Transmembrane helix</keyword>
<proteinExistence type="predicted"/>
<sequence length="1183" mass="135197">MVQHLRNLSVPETLLKISKIAMLSSQLAGYLPFSVHHRQFQNNSPTKISPRKNNLLKHSFISIPSMSSFLGLLVIIGWTVLYYSVFKPKIRFVKIFGPTESFAYTMIVIMGTTAGVILRFRGFRVKDEISFFQDNCSLLQHLEDFGLKVSELREISKIPRYINISFSAYIVPLVIHCILVHCVRPVMAYYQYGKWLPDIVYTIGSGFWVLWSYLLISNLWIILFPRLYCACYKEISKDIGAKFQNQGIKSNHYLSEIWRKSQQKNDDHLKNIYTKNDAYDADLEAKVGGYLELILNLGKIIDKFNHVFGERLVLEMITCITFIVLYAFFGCFWLNRGDFRIIGEVVTPLYVNGKKLIELGYSCGNISNEAQVAMKTLIRNVPLDKLSLKMCRKIRLIQIQIQSSPPTVSAKQFFTISRGSVTTFISDFQDLDQTQTAIFFIIISTNSYTPLFLDNVENWDTTTSRYNLYRILNSSVNVKIFKYCSRLGHTDFITFLLTPTIRYDGPLQKHEVHGRTAILANIFNAIIFANENPTYAFIHLDFKISRIISHFPPDTTVTSHIVIFGSGYPAHIMCHPCKSKVALMHDISKLSDISNLWKQRNTQNFRNAIVSGTSNIIGMNVPFLARENCIANFGRVKLDEEICAEAVILEKHNFSYEVYRADVAPDGSFSRNVIIASRPIYNTLADKRFNELNIMQRSLTKTVWYNYAINYIPFTFVVVVQREMSFGTLMMPFDKWTWTLSIATLIGVVVASTGFNLGRGDSFLKILSTVWNQLYRIISTIFGQPDMRIGRISRRGRVLIFTGVWYATVFVLGNFYQGALCSCMTSIGIPNVPQELADLLVHTDFDIVTMSQVTTDFNGLKAIKSTLSAAMIPDLLRASNSPSSTKFLQTLNQRTQFLTGNIFEIGFNISRNYGITSENATSVSIQLPFVILDRIYELNTLIESLTMFSNPIVLRNHAITPFVSLVPWHGKRNFLYPMFSEELGHLLQSGIYYQWQKYKNADIQRNYAKNILTIKEFKMFSAKKMSESEKEINFMEASSVSFNAMKYAFALSKYNRCGSITLKMFANFFTKFPELAEAAKKGLILGGGLFILGTLVENHLVEETSKKALRTIRLEQKDQEIQLTRLQAALESLKHDVRDLKRYEAHVEMASSSLSRSLERNIQYMQARDKEAREKGSANTSLE</sequence>
<evidence type="ECO:0000313" key="8">
    <source>
        <dbReference type="EMBL" id="OXA45283.1"/>
    </source>
</evidence>
<keyword evidence="9" id="KW-1185">Reference proteome</keyword>
<dbReference type="GO" id="GO:0050909">
    <property type="term" value="P:sensory perception of taste"/>
    <property type="evidence" value="ECO:0007669"/>
    <property type="project" value="InterPro"/>
</dbReference>
<evidence type="ECO:0000256" key="1">
    <source>
        <dbReference type="ARBA" id="ARBA00004651"/>
    </source>
</evidence>
<accession>A0A226DJ35</accession>
<feature type="transmembrane region" description="Helical" evidence="7">
    <location>
        <begin position="60"/>
        <end position="81"/>
    </location>
</feature>
<feature type="transmembrane region" description="Helical" evidence="7">
    <location>
        <begin position="736"/>
        <end position="757"/>
    </location>
</feature>
<feature type="transmembrane region" description="Helical" evidence="7">
    <location>
        <begin position="166"/>
        <end position="187"/>
    </location>
</feature>
<evidence type="ECO:0000256" key="4">
    <source>
        <dbReference type="ARBA" id="ARBA00022989"/>
    </source>
</evidence>
<evidence type="ECO:0000256" key="2">
    <source>
        <dbReference type="ARBA" id="ARBA00022475"/>
    </source>
</evidence>
<feature type="transmembrane region" description="Helical" evidence="7">
    <location>
        <begin position="798"/>
        <end position="816"/>
    </location>
</feature>
<protein>
    <submittedName>
        <fullName evidence="8">Uncharacterized protein</fullName>
    </submittedName>
</protein>
<organism evidence="8 9">
    <name type="scientific">Folsomia candida</name>
    <name type="common">Springtail</name>
    <dbReference type="NCBI Taxonomy" id="158441"/>
    <lineage>
        <taxon>Eukaryota</taxon>
        <taxon>Metazoa</taxon>
        <taxon>Ecdysozoa</taxon>
        <taxon>Arthropoda</taxon>
        <taxon>Hexapoda</taxon>
        <taxon>Collembola</taxon>
        <taxon>Entomobryomorpha</taxon>
        <taxon>Isotomoidea</taxon>
        <taxon>Isotomidae</taxon>
        <taxon>Proisotominae</taxon>
        <taxon>Folsomia</taxon>
    </lineage>
</organism>
<evidence type="ECO:0000256" key="5">
    <source>
        <dbReference type="ARBA" id="ARBA00023136"/>
    </source>
</evidence>
<keyword evidence="5 7" id="KW-0472">Membrane</keyword>
<dbReference type="GO" id="GO:0005886">
    <property type="term" value="C:plasma membrane"/>
    <property type="evidence" value="ECO:0007669"/>
    <property type="project" value="UniProtKB-SubCell"/>
</dbReference>
<evidence type="ECO:0000313" key="9">
    <source>
        <dbReference type="Proteomes" id="UP000198287"/>
    </source>
</evidence>
<keyword evidence="3 7" id="KW-0812">Transmembrane</keyword>
<dbReference type="EMBL" id="LNIX01000018">
    <property type="protein sequence ID" value="OXA45283.1"/>
    <property type="molecule type" value="Genomic_DNA"/>
</dbReference>
<keyword evidence="2" id="KW-1003">Cell membrane</keyword>
<feature type="coiled-coil region" evidence="6">
    <location>
        <begin position="1116"/>
        <end position="1143"/>
    </location>
</feature>
<feature type="transmembrane region" description="Helical" evidence="7">
    <location>
        <begin position="312"/>
        <end position="335"/>
    </location>
</feature>
<dbReference type="AlphaFoldDB" id="A0A226DJ35"/>
<reference evidence="8 9" key="1">
    <citation type="submission" date="2015-12" db="EMBL/GenBank/DDBJ databases">
        <title>The genome of Folsomia candida.</title>
        <authorList>
            <person name="Faddeeva A."/>
            <person name="Derks M.F."/>
            <person name="Anvar Y."/>
            <person name="Smit S."/>
            <person name="Van Straalen N."/>
            <person name="Roelofs D."/>
        </authorList>
    </citation>
    <scope>NUCLEOTIDE SEQUENCE [LARGE SCALE GENOMIC DNA]</scope>
    <source>
        <strain evidence="8 9">VU population</strain>
        <tissue evidence="8">Whole body</tissue>
    </source>
</reference>
<comment type="subcellular location">
    <subcellularLocation>
        <location evidence="1">Cell membrane</location>
        <topology evidence="1">Multi-pass membrane protein</topology>
    </subcellularLocation>
</comment>
<evidence type="ECO:0000256" key="7">
    <source>
        <dbReference type="SAM" id="Phobius"/>
    </source>
</evidence>
<dbReference type="Proteomes" id="UP000198287">
    <property type="component" value="Unassembled WGS sequence"/>
</dbReference>
<dbReference type="InterPro" id="IPR013604">
    <property type="entry name" value="7TM_chemorcpt"/>
</dbReference>
<dbReference type="Gene3D" id="1.10.287.70">
    <property type="match status" value="1"/>
</dbReference>
<comment type="caution">
    <text evidence="8">The sequence shown here is derived from an EMBL/GenBank/DDBJ whole genome shotgun (WGS) entry which is preliminary data.</text>
</comment>
<dbReference type="Pfam" id="PF08395">
    <property type="entry name" value="7tm_7"/>
    <property type="match status" value="1"/>
</dbReference>
<evidence type="ECO:0000256" key="3">
    <source>
        <dbReference type="ARBA" id="ARBA00022692"/>
    </source>
</evidence>
<keyword evidence="6" id="KW-0175">Coiled coil</keyword>
<feature type="transmembrane region" description="Helical" evidence="7">
    <location>
        <begin position="199"/>
        <end position="223"/>
    </location>
</feature>
<dbReference type="OrthoDB" id="8298634at2759"/>
<name>A0A226DJ35_FOLCA</name>
<feature type="transmembrane region" description="Helical" evidence="7">
    <location>
        <begin position="101"/>
        <end position="120"/>
    </location>
</feature>